<evidence type="ECO:0000313" key="5">
    <source>
        <dbReference type="Proteomes" id="UP000184603"/>
    </source>
</evidence>
<name>A0A1M7YMK0_9BACT</name>
<proteinExistence type="predicted"/>
<gene>
    <name evidence="4" type="ORF">SAMN02745220_05331</name>
</gene>
<dbReference type="Pfam" id="PF08448">
    <property type="entry name" value="PAS_4"/>
    <property type="match status" value="1"/>
</dbReference>
<dbReference type="SUPFAM" id="SSF55073">
    <property type="entry name" value="Nucleotide cyclase"/>
    <property type="match status" value="1"/>
</dbReference>
<dbReference type="OrthoDB" id="9759607at2"/>
<reference evidence="4 5" key="1">
    <citation type="submission" date="2016-12" db="EMBL/GenBank/DDBJ databases">
        <authorList>
            <person name="Song W.-J."/>
            <person name="Kurnit D.M."/>
        </authorList>
    </citation>
    <scope>NUCLEOTIDE SEQUENCE [LARGE SCALE GENOMIC DNA]</scope>
    <source>
        <strain evidence="4 5">DSM 18488</strain>
    </source>
</reference>
<dbReference type="InterPro" id="IPR013656">
    <property type="entry name" value="PAS_4"/>
</dbReference>
<protein>
    <submittedName>
        <fullName evidence="4">PAS domain S-box-containing protein/diguanylate cyclase (GGDEF) domain-containing protein</fullName>
    </submittedName>
</protein>
<evidence type="ECO:0000259" key="2">
    <source>
        <dbReference type="PROSITE" id="PS50113"/>
    </source>
</evidence>
<dbReference type="SUPFAM" id="SSF55785">
    <property type="entry name" value="PYP-like sensor domain (PAS domain)"/>
    <property type="match status" value="1"/>
</dbReference>
<sequence>SAFGFIWAVVEKSEAELMKLAKDLHDTLEDKIFINRELEKNNRFLDTLLDTIPIPVYHKDYKGVYLGLNEAFCKAVGRERETIKGRTVADIWHDSTVSWSEKTDQLVYETGRLQKHEGSVLYCDGLHHEVLESKNPLIDAEGRIIGIVGSITDITERKIHESKIRYLAHHDNLTGLHNRHYFYDQLSKAISKGKRSGSKVVLMFIDLDGFKEINDTYGHIAGDATLKSIGSRLQAITRDYDTVCRVGGDEFAFLLEEFVDREAAVSIAGKILKELSKPIPFKDYECSVSGSIGIAIFPQNTVSAEQLVTLADQAMYKAKSLGKDQFYFSEASPVEMSDGNKR</sequence>
<feature type="domain" description="PAC" evidence="2">
    <location>
        <begin position="114"/>
        <end position="166"/>
    </location>
</feature>
<dbReference type="InterPro" id="IPR043128">
    <property type="entry name" value="Rev_trsase/Diguanyl_cyclase"/>
</dbReference>
<dbReference type="PANTHER" id="PTHR44757">
    <property type="entry name" value="DIGUANYLATE CYCLASE DGCP"/>
    <property type="match status" value="1"/>
</dbReference>
<feature type="non-terminal residue" evidence="4">
    <location>
        <position position="1"/>
    </location>
</feature>
<dbReference type="Proteomes" id="UP000184603">
    <property type="component" value="Unassembled WGS sequence"/>
</dbReference>
<accession>A0A1M7YMK0</accession>
<dbReference type="NCBIfam" id="TIGR00229">
    <property type="entry name" value="sensory_box"/>
    <property type="match status" value="1"/>
</dbReference>
<keyword evidence="5" id="KW-1185">Reference proteome</keyword>
<dbReference type="GO" id="GO:0003824">
    <property type="term" value="F:catalytic activity"/>
    <property type="evidence" value="ECO:0007669"/>
    <property type="project" value="UniProtKB-ARBA"/>
</dbReference>
<dbReference type="NCBIfam" id="TIGR00254">
    <property type="entry name" value="GGDEF"/>
    <property type="match status" value="1"/>
</dbReference>
<dbReference type="InterPro" id="IPR000700">
    <property type="entry name" value="PAS-assoc_C"/>
</dbReference>
<dbReference type="PANTHER" id="PTHR44757:SF2">
    <property type="entry name" value="BIOFILM ARCHITECTURE MAINTENANCE PROTEIN MBAA"/>
    <property type="match status" value="1"/>
</dbReference>
<dbReference type="PROSITE" id="PS50887">
    <property type="entry name" value="GGDEF"/>
    <property type="match status" value="1"/>
</dbReference>
<dbReference type="Gene3D" id="3.30.450.20">
    <property type="entry name" value="PAS domain"/>
    <property type="match status" value="1"/>
</dbReference>
<dbReference type="Pfam" id="PF00990">
    <property type="entry name" value="GGDEF"/>
    <property type="match status" value="1"/>
</dbReference>
<dbReference type="EMBL" id="FRFE01000081">
    <property type="protein sequence ID" value="SHO53825.1"/>
    <property type="molecule type" value="Genomic_DNA"/>
</dbReference>
<dbReference type="PROSITE" id="PS50113">
    <property type="entry name" value="PAC"/>
    <property type="match status" value="1"/>
</dbReference>
<dbReference type="InterPro" id="IPR029787">
    <property type="entry name" value="Nucleotide_cyclase"/>
</dbReference>
<dbReference type="FunFam" id="3.30.70.270:FF:000001">
    <property type="entry name" value="Diguanylate cyclase domain protein"/>
    <property type="match status" value="1"/>
</dbReference>
<organism evidence="4 5">
    <name type="scientific">Desulfopila aestuarii DSM 18488</name>
    <dbReference type="NCBI Taxonomy" id="1121416"/>
    <lineage>
        <taxon>Bacteria</taxon>
        <taxon>Pseudomonadati</taxon>
        <taxon>Thermodesulfobacteriota</taxon>
        <taxon>Desulfobulbia</taxon>
        <taxon>Desulfobulbales</taxon>
        <taxon>Desulfocapsaceae</taxon>
        <taxon>Desulfopila</taxon>
    </lineage>
</organism>
<evidence type="ECO:0000259" key="3">
    <source>
        <dbReference type="PROSITE" id="PS50887"/>
    </source>
</evidence>
<dbReference type="CDD" id="cd01949">
    <property type="entry name" value="GGDEF"/>
    <property type="match status" value="1"/>
</dbReference>
<dbReference type="RefSeq" id="WP_143170911.1">
    <property type="nucleotide sequence ID" value="NZ_FRFE01000081.1"/>
</dbReference>
<dbReference type="SMART" id="SM00267">
    <property type="entry name" value="GGDEF"/>
    <property type="match status" value="1"/>
</dbReference>
<dbReference type="InterPro" id="IPR000014">
    <property type="entry name" value="PAS"/>
</dbReference>
<dbReference type="AlphaFoldDB" id="A0A1M7YMK0"/>
<dbReference type="InterPro" id="IPR052155">
    <property type="entry name" value="Biofilm_reg_signaling"/>
</dbReference>
<evidence type="ECO:0000313" key="4">
    <source>
        <dbReference type="EMBL" id="SHO53825.1"/>
    </source>
</evidence>
<dbReference type="InterPro" id="IPR035965">
    <property type="entry name" value="PAS-like_dom_sf"/>
</dbReference>
<dbReference type="STRING" id="1121416.SAMN02745220_05331"/>
<feature type="domain" description="GGDEF" evidence="3">
    <location>
        <begin position="198"/>
        <end position="331"/>
    </location>
</feature>
<feature type="domain" description="PAS" evidence="1">
    <location>
        <begin position="41"/>
        <end position="111"/>
    </location>
</feature>
<dbReference type="CDD" id="cd00130">
    <property type="entry name" value="PAS"/>
    <property type="match status" value="1"/>
</dbReference>
<evidence type="ECO:0000259" key="1">
    <source>
        <dbReference type="PROSITE" id="PS50112"/>
    </source>
</evidence>
<dbReference type="Gene3D" id="3.30.70.270">
    <property type="match status" value="1"/>
</dbReference>
<dbReference type="InterPro" id="IPR000160">
    <property type="entry name" value="GGDEF_dom"/>
</dbReference>
<dbReference type="PROSITE" id="PS50112">
    <property type="entry name" value="PAS"/>
    <property type="match status" value="1"/>
</dbReference>